<dbReference type="Proteomes" id="UP001158576">
    <property type="component" value="Chromosome XSR"/>
</dbReference>
<gene>
    <name evidence="2" type="ORF">OKIOD_LOCUS6535</name>
</gene>
<evidence type="ECO:0000256" key="1">
    <source>
        <dbReference type="SAM" id="Phobius"/>
    </source>
</evidence>
<keyword evidence="3" id="KW-1185">Reference proteome</keyword>
<keyword evidence="1" id="KW-1133">Transmembrane helix</keyword>
<reference evidence="2 3" key="1">
    <citation type="submission" date="2021-04" db="EMBL/GenBank/DDBJ databases">
        <authorList>
            <person name="Bliznina A."/>
        </authorList>
    </citation>
    <scope>NUCLEOTIDE SEQUENCE [LARGE SCALE GENOMIC DNA]</scope>
</reference>
<proteinExistence type="predicted"/>
<organism evidence="2 3">
    <name type="scientific">Oikopleura dioica</name>
    <name type="common">Tunicate</name>
    <dbReference type="NCBI Taxonomy" id="34765"/>
    <lineage>
        <taxon>Eukaryota</taxon>
        <taxon>Metazoa</taxon>
        <taxon>Chordata</taxon>
        <taxon>Tunicata</taxon>
        <taxon>Appendicularia</taxon>
        <taxon>Copelata</taxon>
        <taxon>Oikopleuridae</taxon>
        <taxon>Oikopleura</taxon>
    </lineage>
</organism>
<sequence>MLVLNESYNDPSFSVTPGNAVPFSSNTHPNYAICKIQNEQGYHHEFDTMNALAWVECFLPVFLWVGNCVFNGEGDRRFKLAGTALCGLLSLIAGPMYLTWFYQCPQIGSNKPVKMQRCFKAHVSLCLGCVILGALAVVQVVFTFLGVLMCADCKAGFRLKALFGAIFM</sequence>
<evidence type="ECO:0000313" key="2">
    <source>
        <dbReference type="EMBL" id="CAG5097204.1"/>
    </source>
</evidence>
<dbReference type="EMBL" id="OU015569">
    <property type="protein sequence ID" value="CAG5097204.1"/>
    <property type="molecule type" value="Genomic_DNA"/>
</dbReference>
<feature type="transmembrane region" description="Helical" evidence="1">
    <location>
        <begin position="82"/>
        <end position="102"/>
    </location>
</feature>
<feature type="transmembrane region" description="Helical" evidence="1">
    <location>
        <begin position="122"/>
        <end position="151"/>
    </location>
</feature>
<keyword evidence="1" id="KW-0472">Membrane</keyword>
<keyword evidence="1" id="KW-0812">Transmembrane</keyword>
<name>A0ABN7SBV2_OIKDI</name>
<accession>A0ABN7SBV2</accession>
<protein>
    <submittedName>
        <fullName evidence="2">Oidioi.mRNA.OKI2018_I69.XSR.g14977.t1.cds</fullName>
    </submittedName>
</protein>
<evidence type="ECO:0000313" key="3">
    <source>
        <dbReference type="Proteomes" id="UP001158576"/>
    </source>
</evidence>